<evidence type="ECO:0000313" key="3">
    <source>
        <dbReference type="Proteomes" id="UP000037035"/>
    </source>
</evidence>
<dbReference type="Proteomes" id="UP000037035">
    <property type="component" value="Unassembled WGS sequence"/>
</dbReference>
<dbReference type="AlphaFoldDB" id="A0A0L6VE59"/>
<keyword evidence="1" id="KW-0732">Signal</keyword>
<feature type="signal peptide" evidence="1">
    <location>
        <begin position="1"/>
        <end position="17"/>
    </location>
</feature>
<protein>
    <submittedName>
        <fullName evidence="2">Uncharacterized protein</fullName>
    </submittedName>
</protein>
<dbReference type="EMBL" id="LAVV01006634">
    <property type="protein sequence ID" value="KNZ59014.1"/>
    <property type="molecule type" value="Genomic_DNA"/>
</dbReference>
<comment type="caution">
    <text evidence="2">The sequence shown here is derived from an EMBL/GenBank/DDBJ whole genome shotgun (WGS) entry which is preliminary data.</text>
</comment>
<keyword evidence="3" id="KW-1185">Reference proteome</keyword>
<gene>
    <name evidence="2" type="ORF">VP01_1817g3</name>
</gene>
<dbReference type="VEuPathDB" id="FungiDB:VP01_1817g3"/>
<sequence length="99" mass="10348">MAAVLVVLHSGAFVNLGFQGEHGVVKSNANMVTSVFGTCRVLLQCPGAATATSGRMLTNNRRDGGFEKLQATCTSQGKVGQIYIEGGCLVRTTSSQNNL</sequence>
<proteinExistence type="predicted"/>
<reference evidence="2 3" key="1">
    <citation type="submission" date="2015-08" db="EMBL/GenBank/DDBJ databases">
        <title>Next Generation Sequencing and Analysis of the Genome of Puccinia sorghi L Schw, the Causal Agent of Maize Common Rust.</title>
        <authorList>
            <person name="Rochi L."/>
            <person name="Burguener G."/>
            <person name="Darino M."/>
            <person name="Turjanski A."/>
            <person name="Kreff E."/>
            <person name="Dieguez M.J."/>
            <person name="Sacco F."/>
        </authorList>
    </citation>
    <scope>NUCLEOTIDE SEQUENCE [LARGE SCALE GENOMIC DNA]</scope>
    <source>
        <strain evidence="2 3">RO10H11247</strain>
    </source>
</reference>
<organism evidence="2 3">
    <name type="scientific">Puccinia sorghi</name>
    <dbReference type="NCBI Taxonomy" id="27349"/>
    <lineage>
        <taxon>Eukaryota</taxon>
        <taxon>Fungi</taxon>
        <taxon>Dikarya</taxon>
        <taxon>Basidiomycota</taxon>
        <taxon>Pucciniomycotina</taxon>
        <taxon>Pucciniomycetes</taxon>
        <taxon>Pucciniales</taxon>
        <taxon>Pucciniaceae</taxon>
        <taxon>Puccinia</taxon>
    </lineage>
</organism>
<accession>A0A0L6VE59</accession>
<evidence type="ECO:0000313" key="2">
    <source>
        <dbReference type="EMBL" id="KNZ59014.1"/>
    </source>
</evidence>
<dbReference type="OrthoDB" id="2499710at2759"/>
<name>A0A0L6VE59_9BASI</name>
<evidence type="ECO:0000256" key="1">
    <source>
        <dbReference type="SAM" id="SignalP"/>
    </source>
</evidence>
<feature type="chain" id="PRO_5005568282" evidence="1">
    <location>
        <begin position="18"/>
        <end position="99"/>
    </location>
</feature>